<dbReference type="Pfam" id="PF00072">
    <property type="entry name" value="Response_reg"/>
    <property type="match status" value="1"/>
</dbReference>
<dbReference type="Proteomes" id="UP001158045">
    <property type="component" value="Unassembled WGS sequence"/>
</dbReference>
<dbReference type="CDD" id="cd00156">
    <property type="entry name" value="REC"/>
    <property type="match status" value="1"/>
</dbReference>
<comment type="caution">
    <text evidence="6">The sequence shown here is derived from an EMBL/GenBank/DDBJ whole genome shotgun (WGS) entry which is preliminary data.</text>
</comment>
<name>A0ABT6NAV6_9FIRM</name>
<evidence type="ECO:0000256" key="1">
    <source>
        <dbReference type="ARBA" id="ARBA00018672"/>
    </source>
</evidence>
<dbReference type="EMBL" id="JARYZI010000003">
    <property type="protein sequence ID" value="MDH8677553.1"/>
    <property type="molecule type" value="Genomic_DNA"/>
</dbReference>
<feature type="domain" description="Response regulatory" evidence="5">
    <location>
        <begin position="2"/>
        <end position="117"/>
    </location>
</feature>
<dbReference type="PANTHER" id="PTHR44591">
    <property type="entry name" value="STRESS RESPONSE REGULATOR PROTEIN 1"/>
    <property type="match status" value="1"/>
</dbReference>
<keyword evidence="2" id="KW-0597">Phosphoprotein</keyword>
<dbReference type="SMART" id="SM00448">
    <property type="entry name" value="REC"/>
    <property type="match status" value="1"/>
</dbReference>
<evidence type="ECO:0000256" key="4">
    <source>
        <dbReference type="PROSITE-ProRule" id="PRU00169"/>
    </source>
</evidence>
<evidence type="ECO:0000313" key="7">
    <source>
        <dbReference type="Proteomes" id="UP001158045"/>
    </source>
</evidence>
<dbReference type="Gene3D" id="3.40.50.2300">
    <property type="match status" value="1"/>
</dbReference>
<dbReference type="InterPro" id="IPR011006">
    <property type="entry name" value="CheY-like_superfamily"/>
</dbReference>
<evidence type="ECO:0000313" key="6">
    <source>
        <dbReference type="EMBL" id="MDH8677553.1"/>
    </source>
</evidence>
<evidence type="ECO:0000256" key="2">
    <source>
        <dbReference type="ARBA" id="ARBA00022553"/>
    </source>
</evidence>
<keyword evidence="7" id="KW-1185">Reference proteome</keyword>
<dbReference type="SUPFAM" id="SSF52172">
    <property type="entry name" value="CheY-like"/>
    <property type="match status" value="1"/>
</dbReference>
<evidence type="ECO:0000259" key="5">
    <source>
        <dbReference type="PROSITE" id="PS50110"/>
    </source>
</evidence>
<accession>A0ABT6NAV6</accession>
<dbReference type="RefSeq" id="WP_281093375.1">
    <property type="nucleotide sequence ID" value="NZ_JARYZI010000003.1"/>
</dbReference>
<dbReference type="PROSITE" id="PS50110">
    <property type="entry name" value="RESPONSE_REGULATORY"/>
    <property type="match status" value="1"/>
</dbReference>
<proteinExistence type="predicted"/>
<comment type="caution">
    <text evidence="4">Lacks conserved residue(s) required for the propagation of feature annotation.</text>
</comment>
<organism evidence="6 7">
    <name type="scientific">Fusibacter bizertensis</name>
    <dbReference type="NCBI Taxonomy" id="1488331"/>
    <lineage>
        <taxon>Bacteria</taxon>
        <taxon>Bacillati</taxon>
        <taxon>Bacillota</taxon>
        <taxon>Clostridia</taxon>
        <taxon>Eubacteriales</taxon>
        <taxon>Eubacteriales Family XII. Incertae Sedis</taxon>
        <taxon>Fusibacter</taxon>
    </lineage>
</organism>
<sequence length="120" mass="13867">MKILHFEYSDFFRRVVHDMALRLGYDYIGTSNGDDLFKILAKHDIDVIFTGMELSDMSAESLISNIKSSKFDFLPIVILTSSEIADIHKRLKGIEFSDFIVKENLTIQSLKKCVNRFEKI</sequence>
<comment type="function">
    <text evidence="3">May play the central regulatory role in sporulation. It may be an element of the effector pathway responsible for the activation of sporulation genes in response to nutritional stress. Spo0A may act in concert with spo0H (a sigma factor) to control the expression of some genes that are critical to the sporulation process.</text>
</comment>
<gene>
    <name evidence="6" type="ORF">QE109_05315</name>
</gene>
<dbReference type="InterPro" id="IPR050595">
    <property type="entry name" value="Bact_response_regulator"/>
</dbReference>
<dbReference type="PANTHER" id="PTHR44591:SF25">
    <property type="entry name" value="CHEMOTAXIS TWO-COMPONENT RESPONSE REGULATOR"/>
    <property type="match status" value="1"/>
</dbReference>
<evidence type="ECO:0000256" key="3">
    <source>
        <dbReference type="ARBA" id="ARBA00024867"/>
    </source>
</evidence>
<protein>
    <recommendedName>
        <fullName evidence="1">Stage 0 sporulation protein A homolog</fullName>
    </recommendedName>
</protein>
<reference evidence="6 7" key="1">
    <citation type="submission" date="2023-04" db="EMBL/GenBank/DDBJ databases">
        <title>Fusibacter bizertensis strain WBS, isolated from littoral bottom sediments of the Arctic seas - biochemical and genomic analysis.</title>
        <authorList>
            <person name="Brioukhanov A.L."/>
        </authorList>
    </citation>
    <scope>NUCLEOTIDE SEQUENCE [LARGE SCALE GENOMIC DNA]</scope>
    <source>
        <strain evidence="6 7">WBS</strain>
    </source>
</reference>
<dbReference type="InterPro" id="IPR001789">
    <property type="entry name" value="Sig_transdc_resp-reg_receiver"/>
</dbReference>